<dbReference type="CDD" id="cd00093">
    <property type="entry name" value="HTH_XRE"/>
    <property type="match status" value="1"/>
</dbReference>
<dbReference type="InterPro" id="IPR010982">
    <property type="entry name" value="Lambda_DNA-bd_dom_sf"/>
</dbReference>
<dbReference type="SMART" id="SM00530">
    <property type="entry name" value="HTH_XRE"/>
    <property type="match status" value="1"/>
</dbReference>
<dbReference type="PROSITE" id="PS50943">
    <property type="entry name" value="HTH_CROC1"/>
    <property type="match status" value="1"/>
</dbReference>
<reference evidence="3 4" key="1">
    <citation type="journal article" date="2021" name="Sci. Rep.">
        <title>The distribution of antibiotic resistance genes in chicken gut microbiota commensals.</title>
        <authorList>
            <person name="Juricova H."/>
            <person name="Matiasovicova J."/>
            <person name="Kubasova T."/>
            <person name="Cejkova D."/>
            <person name="Rychlik I."/>
        </authorList>
    </citation>
    <scope>NUCLEOTIDE SEQUENCE [LARGE SCALE GENOMIC DNA]</scope>
    <source>
        <strain evidence="3 4">An411</strain>
    </source>
</reference>
<dbReference type="Pfam" id="PF01381">
    <property type="entry name" value="HTH_3"/>
    <property type="match status" value="1"/>
</dbReference>
<keyword evidence="4" id="KW-1185">Reference proteome</keyword>
<keyword evidence="1" id="KW-0238">DNA-binding</keyword>
<dbReference type="Proteomes" id="UP000719500">
    <property type="component" value="Unassembled WGS sequence"/>
</dbReference>
<comment type="caution">
    <text evidence="3">The sequence shown here is derived from an EMBL/GenBank/DDBJ whole genome shotgun (WGS) entry which is preliminary data.</text>
</comment>
<proteinExistence type="predicted"/>
<protein>
    <submittedName>
        <fullName evidence="3">Helix-turn-helix transcriptional regulator</fullName>
    </submittedName>
</protein>
<dbReference type="RefSeq" id="WP_204803108.1">
    <property type="nucleotide sequence ID" value="NZ_JACSNS010000015.1"/>
</dbReference>
<dbReference type="EMBL" id="JACSNX010000004">
    <property type="protein sequence ID" value="MBM6850774.1"/>
    <property type="molecule type" value="Genomic_DNA"/>
</dbReference>
<gene>
    <name evidence="3" type="ORF">H9X91_04895</name>
</gene>
<evidence type="ECO:0000313" key="4">
    <source>
        <dbReference type="Proteomes" id="UP000719500"/>
    </source>
</evidence>
<dbReference type="Gene3D" id="1.10.260.40">
    <property type="entry name" value="lambda repressor-like DNA-binding domains"/>
    <property type="match status" value="1"/>
</dbReference>
<dbReference type="InterPro" id="IPR001387">
    <property type="entry name" value="Cro/C1-type_HTH"/>
</dbReference>
<accession>A0ABS2FT64</accession>
<feature type="domain" description="HTH cro/C1-type" evidence="2">
    <location>
        <begin position="6"/>
        <end position="60"/>
    </location>
</feature>
<dbReference type="PANTHER" id="PTHR46558:SF14">
    <property type="entry name" value="HTH-TYPE TRANSCRIPTIONAL REGULATOR ANSR"/>
    <property type="match status" value="1"/>
</dbReference>
<evidence type="ECO:0000256" key="1">
    <source>
        <dbReference type="ARBA" id="ARBA00023125"/>
    </source>
</evidence>
<dbReference type="SUPFAM" id="SSF47413">
    <property type="entry name" value="lambda repressor-like DNA-binding domains"/>
    <property type="match status" value="1"/>
</dbReference>
<sequence>MEIQRLRDLRDDHDKTQQEIADVLNMHRSVYRRYESGERETPAWVVVKLAEYYHVSTDYLLGRTNDPTPYPPAKTK</sequence>
<dbReference type="PANTHER" id="PTHR46558">
    <property type="entry name" value="TRACRIPTIONAL REGULATORY PROTEIN-RELATED-RELATED"/>
    <property type="match status" value="1"/>
</dbReference>
<organism evidence="3 4">
    <name type="scientific">Oscillibacter valericigenes</name>
    <dbReference type="NCBI Taxonomy" id="351091"/>
    <lineage>
        <taxon>Bacteria</taxon>
        <taxon>Bacillati</taxon>
        <taxon>Bacillota</taxon>
        <taxon>Clostridia</taxon>
        <taxon>Eubacteriales</taxon>
        <taxon>Oscillospiraceae</taxon>
        <taxon>Oscillibacter</taxon>
    </lineage>
</organism>
<name>A0ABS2FT64_9FIRM</name>
<evidence type="ECO:0000313" key="3">
    <source>
        <dbReference type="EMBL" id="MBM6850774.1"/>
    </source>
</evidence>
<evidence type="ECO:0000259" key="2">
    <source>
        <dbReference type="PROSITE" id="PS50943"/>
    </source>
</evidence>